<dbReference type="SUPFAM" id="SSF49899">
    <property type="entry name" value="Concanavalin A-like lectins/glucanases"/>
    <property type="match status" value="1"/>
</dbReference>
<dbReference type="InterPro" id="IPR013320">
    <property type="entry name" value="ConA-like_dom_sf"/>
</dbReference>
<evidence type="ECO:0000313" key="7">
    <source>
        <dbReference type="Proteomes" id="UP000623129"/>
    </source>
</evidence>
<evidence type="ECO:0000256" key="2">
    <source>
        <dbReference type="ARBA" id="ARBA00022734"/>
    </source>
</evidence>
<evidence type="ECO:0000256" key="1">
    <source>
        <dbReference type="ARBA" id="ARBA00007606"/>
    </source>
</evidence>
<proteinExistence type="inferred from homology"/>
<sequence>MISLFHFAIYLLFLLLTIQHSTSFSFNYNFSDPTFDQSVLRLEGDAFLDGDIINLSRYSADGNYDQSQGRATYKQPILLWDPSTGKVANFTTSFTFAFRYSVEKRGDGMTFFLLPYPSDLTDRSSQGCLGAVENCYSPNTKRKNHVVAIEFDSYMNDWDPSNSHVGIDVDSISSIVYQNITLSTNTDMRITSNITYDSGTKLLTVLVYSDNNVGFGNYSLSANVDLRSLLPPEVAIGFSGATGHARYVELHQIFNWYFNSTLEPKNISSLGSLSNILKVVIGLVTSLFIIVGFGSIIWWKKYKIRSYREVEMYEVMYDELTKQAGPKIFQYDELLVATKNFAEEQKLESPNIRLVEWVWELHGHGKILEAADDRLDGDFEAGQMECLMVVGLWCAHPDDSQRPNIKKAMDALHFESPLPLLPPIMPVPMYAAPLENITIPSCSEKTSTAGSIITRYASLIFWGVCWSEISMTK</sequence>
<accession>A0A833QL94</accession>
<comment type="similarity">
    <text evidence="1">Belongs to the leguminous lectin family.</text>
</comment>
<dbReference type="Gene3D" id="2.60.120.200">
    <property type="match status" value="1"/>
</dbReference>
<dbReference type="Gene3D" id="1.10.510.10">
    <property type="entry name" value="Transferase(Phosphotransferase) domain 1"/>
    <property type="match status" value="1"/>
</dbReference>
<dbReference type="Pfam" id="PF00139">
    <property type="entry name" value="Lectin_legB"/>
    <property type="match status" value="1"/>
</dbReference>
<feature type="domain" description="Legume lectin" evidence="5">
    <location>
        <begin position="24"/>
        <end position="267"/>
    </location>
</feature>
<comment type="caution">
    <text evidence="6">The sequence shown here is derived from an EMBL/GenBank/DDBJ whole genome shotgun (WGS) entry which is preliminary data.</text>
</comment>
<dbReference type="EMBL" id="SWLB01000015">
    <property type="protein sequence ID" value="KAF3328685.1"/>
    <property type="molecule type" value="Genomic_DNA"/>
</dbReference>
<keyword evidence="3" id="KW-0472">Membrane</keyword>
<dbReference type="GO" id="GO:0016301">
    <property type="term" value="F:kinase activity"/>
    <property type="evidence" value="ECO:0007669"/>
    <property type="project" value="UniProtKB-KW"/>
</dbReference>
<keyword evidence="6" id="KW-0418">Kinase</keyword>
<dbReference type="InterPro" id="IPR050258">
    <property type="entry name" value="Leguminous_Lectin"/>
</dbReference>
<keyword evidence="3" id="KW-0812">Transmembrane</keyword>
<evidence type="ECO:0000313" key="6">
    <source>
        <dbReference type="EMBL" id="KAF3328685.1"/>
    </source>
</evidence>
<evidence type="ECO:0000256" key="3">
    <source>
        <dbReference type="SAM" id="Phobius"/>
    </source>
</evidence>
<dbReference type="InterPro" id="IPR001220">
    <property type="entry name" value="Legume_lectin_dom"/>
</dbReference>
<feature type="transmembrane region" description="Helical" evidence="3">
    <location>
        <begin position="276"/>
        <end position="299"/>
    </location>
</feature>
<keyword evidence="2 6" id="KW-0430">Lectin</keyword>
<evidence type="ECO:0000256" key="4">
    <source>
        <dbReference type="SAM" id="SignalP"/>
    </source>
</evidence>
<dbReference type="OrthoDB" id="4062651at2759"/>
<keyword evidence="4" id="KW-0732">Signal</keyword>
<dbReference type="AlphaFoldDB" id="A0A833QL94"/>
<organism evidence="6 7">
    <name type="scientific">Carex littledalei</name>
    <dbReference type="NCBI Taxonomy" id="544730"/>
    <lineage>
        <taxon>Eukaryota</taxon>
        <taxon>Viridiplantae</taxon>
        <taxon>Streptophyta</taxon>
        <taxon>Embryophyta</taxon>
        <taxon>Tracheophyta</taxon>
        <taxon>Spermatophyta</taxon>
        <taxon>Magnoliopsida</taxon>
        <taxon>Liliopsida</taxon>
        <taxon>Poales</taxon>
        <taxon>Cyperaceae</taxon>
        <taxon>Cyperoideae</taxon>
        <taxon>Cariceae</taxon>
        <taxon>Carex</taxon>
        <taxon>Carex subgen. Euthyceras</taxon>
    </lineage>
</organism>
<dbReference type="Proteomes" id="UP000623129">
    <property type="component" value="Unassembled WGS sequence"/>
</dbReference>
<keyword evidence="6" id="KW-0675">Receptor</keyword>
<evidence type="ECO:0000259" key="5">
    <source>
        <dbReference type="Pfam" id="PF00139"/>
    </source>
</evidence>
<feature type="signal peptide" evidence="4">
    <location>
        <begin position="1"/>
        <end position="23"/>
    </location>
</feature>
<dbReference type="CDD" id="cd06899">
    <property type="entry name" value="lectin_legume_LecRK_Arcelin_ConA"/>
    <property type="match status" value="1"/>
</dbReference>
<dbReference type="PANTHER" id="PTHR32401:SF49">
    <property type="entry name" value="OS10G0129200 PROTEIN"/>
    <property type="match status" value="1"/>
</dbReference>
<dbReference type="PANTHER" id="PTHR32401">
    <property type="entry name" value="CONCANAVALIN A-LIKE LECTIN FAMILY PROTEIN"/>
    <property type="match status" value="1"/>
</dbReference>
<dbReference type="GO" id="GO:0030246">
    <property type="term" value="F:carbohydrate binding"/>
    <property type="evidence" value="ECO:0007669"/>
    <property type="project" value="UniProtKB-KW"/>
</dbReference>
<keyword evidence="3" id="KW-1133">Transmembrane helix</keyword>
<feature type="chain" id="PRO_5032702509" evidence="4">
    <location>
        <begin position="24"/>
        <end position="473"/>
    </location>
</feature>
<keyword evidence="7" id="KW-1185">Reference proteome</keyword>
<protein>
    <submittedName>
        <fullName evidence="6">L-type lectin-domain containing receptor kinase IX.1-like protein</fullName>
    </submittedName>
</protein>
<name>A0A833QL94_9POAL</name>
<keyword evidence="6" id="KW-0808">Transferase</keyword>
<reference evidence="6" key="1">
    <citation type="submission" date="2020-01" db="EMBL/GenBank/DDBJ databases">
        <title>Genome sequence of Kobresia littledalei, the first chromosome-level genome in the family Cyperaceae.</title>
        <authorList>
            <person name="Qu G."/>
        </authorList>
    </citation>
    <scope>NUCLEOTIDE SEQUENCE</scope>
    <source>
        <strain evidence="6">C.B.Clarke</strain>
        <tissue evidence="6">Leaf</tissue>
    </source>
</reference>
<gene>
    <name evidence="6" type="ORF">FCM35_KLT05763</name>
</gene>